<dbReference type="KEGG" id="ctai:NCTC12078_01500"/>
<organism evidence="1 2">
    <name type="scientific">Chryseobacterium taihuense</name>
    <dbReference type="NCBI Taxonomy" id="1141221"/>
    <lineage>
        <taxon>Bacteria</taxon>
        <taxon>Pseudomonadati</taxon>
        <taxon>Bacteroidota</taxon>
        <taxon>Flavobacteriia</taxon>
        <taxon>Flavobacteriales</taxon>
        <taxon>Weeksellaceae</taxon>
        <taxon>Chryseobacterium group</taxon>
        <taxon>Chryseobacterium</taxon>
    </lineage>
</organism>
<evidence type="ECO:0000313" key="2">
    <source>
        <dbReference type="Proteomes" id="UP000290013"/>
    </source>
</evidence>
<dbReference type="Proteomes" id="UP000290013">
    <property type="component" value="Chromosome"/>
</dbReference>
<gene>
    <name evidence="1" type="ORF">NCTC12078_01500</name>
</gene>
<evidence type="ECO:0000313" key="1">
    <source>
        <dbReference type="EMBL" id="VFB03485.1"/>
    </source>
</evidence>
<sequence length="71" mass="8152">MLFFLEKYTIAINGNIPNPINCSFSANKNIDTNNTVITIRVSNMIKYAKIFGFNLKLIFESVLVTKNFKFL</sequence>
<protein>
    <submittedName>
        <fullName evidence="1">Uncharacterized protein</fullName>
    </submittedName>
</protein>
<reference evidence="1 2" key="1">
    <citation type="submission" date="2019-02" db="EMBL/GenBank/DDBJ databases">
        <authorList>
            <consortium name="Pathogen Informatics"/>
        </authorList>
    </citation>
    <scope>NUCLEOTIDE SEQUENCE [LARGE SCALE GENOMIC DNA]</scope>
    <source>
        <strain evidence="1 2">3012STDY6944375</strain>
    </source>
</reference>
<dbReference type="AlphaFoldDB" id="A0A4U8WEW1"/>
<accession>A0A4U8WEW1</accession>
<dbReference type="EMBL" id="LR215974">
    <property type="protein sequence ID" value="VFB03485.1"/>
    <property type="molecule type" value="Genomic_DNA"/>
</dbReference>
<proteinExistence type="predicted"/>
<name>A0A4U8WEW1_9FLAO</name>